<protein>
    <submittedName>
        <fullName evidence="1">Uncharacterized protein</fullName>
    </submittedName>
</protein>
<dbReference type="Proteomes" id="UP000821865">
    <property type="component" value="Chromosome 8"/>
</dbReference>
<organism evidence="1 2">
    <name type="scientific">Dermacentor silvarum</name>
    <name type="common">Tick</name>
    <dbReference type="NCBI Taxonomy" id="543639"/>
    <lineage>
        <taxon>Eukaryota</taxon>
        <taxon>Metazoa</taxon>
        <taxon>Ecdysozoa</taxon>
        <taxon>Arthropoda</taxon>
        <taxon>Chelicerata</taxon>
        <taxon>Arachnida</taxon>
        <taxon>Acari</taxon>
        <taxon>Parasitiformes</taxon>
        <taxon>Ixodida</taxon>
        <taxon>Ixodoidea</taxon>
        <taxon>Ixodidae</taxon>
        <taxon>Rhipicephalinae</taxon>
        <taxon>Dermacentor</taxon>
    </lineage>
</organism>
<gene>
    <name evidence="1" type="ORF">HPB49_016594</name>
</gene>
<dbReference type="EMBL" id="CM023477">
    <property type="protein sequence ID" value="KAH7937840.1"/>
    <property type="molecule type" value="Genomic_DNA"/>
</dbReference>
<name>A0ACB8CAD0_DERSI</name>
<proteinExistence type="predicted"/>
<reference evidence="1" key="1">
    <citation type="submission" date="2020-05" db="EMBL/GenBank/DDBJ databases">
        <title>Large-scale comparative analyses of tick genomes elucidate their genetic diversity and vector capacities.</title>
        <authorList>
            <person name="Jia N."/>
            <person name="Wang J."/>
            <person name="Shi W."/>
            <person name="Du L."/>
            <person name="Sun Y."/>
            <person name="Zhan W."/>
            <person name="Jiang J."/>
            <person name="Wang Q."/>
            <person name="Zhang B."/>
            <person name="Ji P."/>
            <person name="Sakyi L.B."/>
            <person name="Cui X."/>
            <person name="Yuan T."/>
            <person name="Jiang B."/>
            <person name="Yang W."/>
            <person name="Lam T.T.-Y."/>
            <person name="Chang Q."/>
            <person name="Ding S."/>
            <person name="Wang X."/>
            <person name="Zhu J."/>
            <person name="Ruan X."/>
            <person name="Zhao L."/>
            <person name="Wei J."/>
            <person name="Que T."/>
            <person name="Du C."/>
            <person name="Cheng J."/>
            <person name="Dai P."/>
            <person name="Han X."/>
            <person name="Huang E."/>
            <person name="Gao Y."/>
            <person name="Liu J."/>
            <person name="Shao H."/>
            <person name="Ye R."/>
            <person name="Li L."/>
            <person name="Wei W."/>
            <person name="Wang X."/>
            <person name="Wang C."/>
            <person name="Yang T."/>
            <person name="Huo Q."/>
            <person name="Li W."/>
            <person name="Guo W."/>
            <person name="Chen H."/>
            <person name="Zhou L."/>
            <person name="Ni X."/>
            <person name="Tian J."/>
            <person name="Zhou Y."/>
            <person name="Sheng Y."/>
            <person name="Liu T."/>
            <person name="Pan Y."/>
            <person name="Xia L."/>
            <person name="Li J."/>
            <person name="Zhao F."/>
            <person name="Cao W."/>
        </authorList>
    </citation>
    <scope>NUCLEOTIDE SEQUENCE</scope>
    <source>
        <strain evidence="1">Dsil-2018</strain>
    </source>
</reference>
<sequence>MATFTEAYYAYLVVFCGRYVKEDTLRFALAAVFHLLLLMSLWSYAQTTFTHQPSVPRCFQLTKHECQELTRCAQDRRRRSALLETMASERGVLTRLAGGAVSCCDSCQLIKPDRCHHCSTCKRQVRCVQKMDHHCPWFNNCVCFSTYKFFLLTLFYSAFLAAYVLASVSTYLLHKSPRRRLLHRSRHISFLVVMGGTMSAVLALFLGMHISLVIRNATTLESMRAPTFKQTGDSFNLGRYRNCLEVFGVHMALWLVPVFTSLGDGCRFPTKLHPDGTYPGMVGSSQRAASGDGAATPDAGAGGEAGLQASTAAISLKTNAASFMGEGARHGECPSTTLDTMVQIARPHSGADSLEAVGVSPPACKSSNAATYHSCAVAQAANNDDAAPTELVGSQSRRTRRSAPSPGVGAYRRRQDADERASVLVT</sequence>
<comment type="caution">
    <text evidence="1">The sequence shown here is derived from an EMBL/GenBank/DDBJ whole genome shotgun (WGS) entry which is preliminary data.</text>
</comment>
<accession>A0ACB8CAD0</accession>
<keyword evidence="2" id="KW-1185">Reference proteome</keyword>
<evidence type="ECO:0000313" key="2">
    <source>
        <dbReference type="Proteomes" id="UP000821865"/>
    </source>
</evidence>
<evidence type="ECO:0000313" key="1">
    <source>
        <dbReference type="EMBL" id="KAH7937840.1"/>
    </source>
</evidence>